<dbReference type="EMBL" id="BMWW01000012">
    <property type="protein sequence ID" value="GGZ08963.1"/>
    <property type="molecule type" value="Genomic_DNA"/>
</dbReference>
<sequence>MSTQFPKVSAAVAGALMLAAVLGACKSESPATLIEEAKRYEQKGDNKAAVIQLKNALNISPDNAEARAMLAKIALETGDPLSAEKEAQRALALNYPAEQIAPVLARALAYQGKYQDALDALGKLAPSADVLALRGSVYVGLGKGDEAEQAFTAATEKQPGHGDALVGLARWKASQQDWTTAGRLVEGALKAHPDHVGAWQLKGDLLRVQNKSAEALAAYRQILKIKPDHRTAHLEQAALNIAAGKYDIAQADINAARKTTPNSFLVAYHQALLDYSLGKLKDAQTNLLKVLQAAPDDKPSQLLAGAVALKLGQLGQAEDYLRKYVEWNPASGYARKMLVSTLLKSGRGRDALTVLAPALKEGKDPAVLHLAGEAAIVTKELGKAATYLNEAIRLAPEAAPPYRTLGMVKLGQGDRAGGLAALQKAVDLDPVSLEAGESLIGALADAGQYDKALATVTVLEKAQPANAAVQVMKGNIHLERKDRIKARAAFDQALAIEPAHLPAIAGLARLDQQEKKAAQARQRYVALLAKQPDNAAAMTALAQLEIAQGRRQEGVAWLEKAINADSGDVETALLLGQQYLALDMPQKAQTLLRRYRISHPGNVGVLDALGQAQLANKDGPAALESFNRMASAAPGAAMPQIRLAVAQLMMKNPTAAAASLSKAVTLEPDNIQAYVAKAELAASEKDFAQATAILRQVQKQFTASPIGHTLEGDMLLQQGNPKAALVPYERALAIDGSAANTIKLAKAMHDAGMAPEADRRVAAFLRTYPGEPVATMYFADGHMAARRYPEAAKLLEGLARSTPDNVVVLNNLAWVYQQMRDARALPTAEQALALNGENPDVLDTVGWLLVEQGKYDRAIALLRKAASAAPKQPQVRYHLGVGLYKSGDKAGARKVLQEALAQGSGFREAEQVKALLNQL</sequence>
<dbReference type="InterPro" id="IPR018704">
    <property type="entry name" value="SecYEG/CpoB_TPR"/>
</dbReference>
<feature type="repeat" description="TPR" evidence="3">
    <location>
        <begin position="399"/>
        <end position="432"/>
    </location>
</feature>
<dbReference type="Pfam" id="PF14559">
    <property type="entry name" value="TPR_19"/>
    <property type="match status" value="3"/>
</dbReference>
<keyword evidence="4" id="KW-0732">Signal</keyword>
<dbReference type="SMART" id="SM00028">
    <property type="entry name" value="TPR"/>
    <property type="match status" value="16"/>
</dbReference>
<evidence type="ECO:0000313" key="8">
    <source>
        <dbReference type="Proteomes" id="UP000294359"/>
    </source>
</evidence>
<evidence type="ECO:0000256" key="2">
    <source>
        <dbReference type="ARBA" id="ARBA00022803"/>
    </source>
</evidence>
<dbReference type="PANTHER" id="PTHR45586">
    <property type="entry name" value="TPR REPEAT-CONTAINING PROTEIN PA4667"/>
    <property type="match status" value="1"/>
</dbReference>
<feature type="repeat" description="TPR" evidence="3">
    <location>
        <begin position="196"/>
        <end position="229"/>
    </location>
</feature>
<feature type="repeat" description="TPR" evidence="3">
    <location>
        <begin position="128"/>
        <end position="161"/>
    </location>
</feature>
<evidence type="ECO:0000256" key="3">
    <source>
        <dbReference type="PROSITE-ProRule" id="PRU00339"/>
    </source>
</evidence>
<dbReference type="RefSeq" id="WP_134385755.1">
    <property type="nucleotide sequence ID" value="NZ_BMWW01000012.1"/>
</dbReference>
<protein>
    <submittedName>
        <fullName evidence="7">PEP-CTERM system TPR-repeat protein PrsT</fullName>
    </submittedName>
</protein>
<organism evidence="6 9">
    <name type="scientific">Pseudoduganella plicata</name>
    <dbReference type="NCBI Taxonomy" id="321984"/>
    <lineage>
        <taxon>Bacteria</taxon>
        <taxon>Pseudomonadati</taxon>
        <taxon>Pseudomonadota</taxon>
        <taxon>Betaproteobacteria</taxon>
        <taxon>Burkholderiales</taxon>
        <taxon>Oxalobacteraceae</taxon>
        <taxon>Telluria group</taxon>
        <taxon>Pseudoduganella</taxon>
    </lineage>
</organism>
<feature type="chain" id="PRO_5044606758" evidence="4">
    <location>
        <begin position="24"/>
        <end position="919"/>
    </location>
</feature>
<dbReference type="Pfam" id="PF13181">
    <property type="entry name" value="TPR_8"/>
    <property type="match status" value="1"/>
</dbReference>
<name>A0A4P7BF33_9BURK</name>
<reference evidence="6" key="1">
    <citation type="journal article" date="2014" name="Int. J. Syst. Evol. Microbiol.">
        <title>Complete genome sequence of Corynebacterium casei LMG S-19264T (=DSM 44701T), isolated from a smear-ripened cheese.</title>
        <authorList>
            <consortium name="US DOE Joint Genome Institute (JGI-PGF)"/>
            <person name="Walter F."/>
            <person name="Albersmeier A."/>
            <person name="Kalinowski J."/>
            <person name="Ruckert C."/>
        </authorList>
    </citation>
    <scope>NUCLEOTIDE SEQUENCE</scope>
    <source>
        <strain evidence="6">KCTC 12344</strain>
    </source>
</reference>
<dbReference type="PROSITE" id="PS50005">
    <property type="entry name" value="TPR"/>
    <property type="match status" value="5"/>
</dbReference>
<reference evidence="6" key="3">
    <citation type="submission" date="2022-12" db="EMBL/GenBank/DDBJ databases">
        <authorList>
            <person name="Sun Q."/>
            <person name="Kim S."/>
        </authorList>
    </citation>
    <scope>NUCLEOTIDE SEQUENCE</scope>
    <source>
        <strain evidence="6">KCTC 12344</strain>
    </source>
</reference>
<feature type="repeat" description="TPR" evidence="3">
    <location>
        <begin position="839"/>
        <end position="872"/>
    </location>
</feature>
<dbReference type="InterPro" id="IPR011990">
    <property type="entry name" value="TPR-like_helical_dom_sf"/>
</dbReference>
<dbReference type="InterPro" id="IPR014266">
    <property type="entry name" value="PEP-CTERM_TPR_PrsT"/>
</dbReference>
<feature type="repeat" description="TPR" evidence="3">
    <location>
        <begin position="467"/>
        <end position="500"/>
    </location>
</feature>
<proteinExistence type="predicted"/>
<dbReference type="InterPro" id="IPR051012">
    <property type="entry name" value="CellSynth/LPSAsmb/PSIAsmb"/>
</dbReference>
<dbReference type="Proteomes" id="UP000294359">
    <property type="component" value="Chromosome"/>
</dbReference>
<dbReference type="Proteomes" id="UP000619512">
    <property type="component" value="Unassembled WGS sequence"/>
</dbReference>
<dbReference type="InterPro" id="IPR019734">
    <property type="entry name" value="TPR_rpt"/>
</dbReference>
<dbReference type="EMBL" id="CP038026">
    <property type="protein sequence ID" value="QBQ37351.1"/>
    <property type="molecule type" value="Genomic_DNA"/>
</dbReference>
<dbReference type="Gene3D" id="1.25.40.10">
    <property type="entry name" value="Tetratricopeptide repeat domain"/>
    <property type="match status" value="6"/>
</dbReference>
<dbReference type="PANTHER" id="PTHR45586:SF1">
    <property type="entry name" value="LIPOPOLYSACCHARIDE ASSEMBLY PROTEIN B"/>
    <property type="match status" value="1"/>
</dbReference>
<reference evidence="7 8" key="2">
    <citation type="submission" date="2019-03" db="EMBL/GenBank/DDBJ databases">
        <title>Draft Genome Sequences of Six Type Strains of the Genus Massilia.</title>
        <authorList>
            <person name="Miess H."/>
            <person name="Frediansyhah A."/>
            <person name="Gross H."/>
        </authorList>
    </citation>
    <scope>NUCLEOTIDE SEQUENCE [LARGE SCALE GENOMIC DNA]</scope>
    <source>
        <strain evidence="7 8">DSM 17505</strain>
    </source>
</reference>
<evidence type="ECO:0000313" key="9">
    <source>
        <dbReference type="Proteomes" id="UP000619512"/>
    </source>
</evidence>
<accession>A0A4P7BF33</accession>
<evidence type="ECO:0000256" key="1">
    <source>
        <dbReference type="ARBA" id="ARBA00022737"/>
    </source>
</evidence>
<keyword evidence="2 3" id="KW-0802">TPR repeat</keyword>
<evidence type="ECO:0000313" key="6">
    <source>
        <dbReference type="EMBL" id="GGZ08963.1"/>
    </source>
</evidence>
<evidence type="ECO:0000256" key="4">
    <source>
        <dbReference type="SAM" id="SignalP"/>
    </source>
</evidence>
<dbReference type="AlphaFoldDB" id="A0A4P7BF33"/>
<feature type="signal peptide" evidence="4">
    <location>
        <begin position="1"/>
        <end position="23"/>
    </location>
</feature>
<dbReference type="Pfam" id="PF13432">
    <property type="entry name" value="TPR_16"/>
    <property type="match status" value="5"/>
</dbReference>
<gene>
    <name evidence="7" type="primary">prsT</name>
    <name evidence="7" type="ORF">E1742_15150</name>
    <name evidence="6" type="ORF">GCM10007388_48090</name>
</gene>
<dbReference type="PROSITE" id="PS51257">
    <property type="entry name" value="PROKAR_LIPOPROTEIN"/>
    <property type="match status" value="1"/>
</dbReference>
<feature type="domain" description="Ancillary SecYEG translocon subunit/Cell division coordinator CpoB TPR" evidence="5">
    <location>
        <begin position="39"/>
        <end position="165"/>
    </location>
</feature>
<dbReference type="SUPFAM" id="SSF48452">
    <property type="entry name" value="TPR-like"/>
    <property type="match status" value="4"/>
</dbReference>
<keyword evidence="1" id="KW-0677">Repeat</keyword>
<dbReference type="Pfam" id="PF09976">
    <property type="entry name" value="TPR_21"/>
    <property type="match status" value="1"/>
</dbReference>
<dbReference type="OrthoDB" id="5290951at2"/>
<evidence type="ECO:0000313" key="7">
    <source>
        <dbReference type="EMBL" id="QBQ37351.1"/>
    </source>
</evidence>
<keyword evidence="8" id="KW-1185">Reference proteome</keyword>
<evidence type="ECO:0000259" key="5">
    <source>
        <dbReference type="Pfam" id="PF09976"/>
    </source>
</evidence>
<dbReference type="NCBIfam" id="TIGR02917">
    <property type="entry name" value="PEP_TPR_lipo"/>
    <property type="match status" value="1"/>
</dbReference>